<evidence type="ECO:0000313" key="2">
    <source>
        <dbReference type="Proteomes" id="UP000011115"/>
    </source>
</evidence>
<organism evidence="1 2">
    <name type="scientific">Solanum tuberosum</name>
    <name type="common">Potato</name>
    <dbReference type="NCBI Taxonomy" id="4113"/>
    <lineage>
        <taxon>Eukaryota</taxon>
        <taxon>Viridiplantae</taxon>
        <taxon>Streptophyta</taxon>
        <taxon>Embryophyta</taxon>
        <taxon>Tracheophyta</taxon>
        <taxon>Spermatophyta</taxon>
        <taxon>Magnoliopsida</taxon>
        <taxon>eudicotyledons</taxon>
        <taxon>Gunneridae</taxon>
        <taxon>Pentapetalae</taxon>
        <taxon>asterids</taxon>
        <taxon>lamiids</taxon>
        <taxon>Solanales</taxon>
        <taxon>Solanaceae</taxon>
        <taxon>Solanoideae</taxon>
        <taxon>Solaneae</taxon>
        <taxon>Solanum</taxon>
    </lineage>
</organism>
<sequence length="61" mass="6968">MFIFFLVSPPIWCFDLGNLVITHYDDVARALVGENLAKKSERIHGAERLQAHSPRLKDFLA</sequence>
<evidence type="ECO:0000313" key="1">
    <source>
        <dbReference type="EnsemblPlants" id="PGSC0003DMT400033583"/>
    </source>
</evidence>
<accession>M1AZD0</accession>
<dbReference type="PaxDb" id="4113-PGSC0003DMT400033583"/>
<dbReference type="HOGENOM" id="CLU_2927183_0_0_1"/>
<dbReference type="EnsemblPlants" id="PGSC0003DMT400033583">
    <property type="protein sequence ID" value="PGSC0003DMT400033583"/>
    <property type="gene ID" value="PGSC0003DMG402012897"/>
</dbReference>
<dbReference type="Proteomes" id="UP000011115">
    <property type="component" value="Unassembled WGS sequence"/>
</dbReference>
<reference evidence="1" key="2">
    <citation type="submission" date="2015-06" db="UniProtKB">
        <authorList>
            <consortium name="EnsemblPlants"/>
        </authorList>
    </citation>
    <scope>IDENTIFICATION</scope>
    <source>
        <strain evidence="1">DM1-3 516 R44</strain>
    </source>
</reference>
<dbReference type="Gramene" id="PGSC0003DMT400033583">
    <property type="protein sequence ID" value="PGSC0003DMT400033583"/>
    <property type="gene ID" value="PGSC0003DMG402012897"/>
</dbReference>
<proteinExistence type="predicted"/>
<dbReference type="AlphaFoldDB" id="M1AZD0"/>
<protein>
    <submittedName>
        <fullName evidence="1">Uncharacterized protein</fullName>
    </submittedName>
</protein>
<dbReference type="InParanoid" id="M1AZD0"/>
<keyword evidence="2" id="KW-1185">Reference proteome</keyword>
<reference evidence="2" key="1">
    <citation type="journal article" date="2011" name="Nature">
        <title>Genome sequence and analysis of the tuber crop potato.</title>
        <authorList>
            <consortium name="The Potato Genome Sequencing Consortium"/>
        </authorList>
    </citation>
    <scope>NUCLEOTIDE SEQUENCE [LARGE SCALE GENOMIC DNA]</scope>
    <source>
        <strain evidence="2">cv. DM1-3 516 R44</strain>
    </source>
</reference>
<name>M1AZD0_SOLTU</name>